<name>F0WYX0_9STRA</name>
<dbReference type="PANTHER" id="PTHR43081">
    <property type="entry name" value="ADENYLATE CYCLASE, TERMINAL-DIFFERENTIATION SPECIFIC-RELATED"/>
    <property type="match status" value="1"/>
</dbReference>
<reference evidence="3" key="1">
    <citation type="journal article" date="2011" name="PLoS Biol.">
        <title>Gene gain and loss during evolution of obligate parasitism in the white rust pathogen of Arabidopsis thaliana.</title>
        <authorList>
            <person name="Kemen E."/>
            <person name="Gardiner A."/>
            <person name="Schultz-Larsen T."/>
            <person name="Kemen A.C."/>
            <person name="Balmuth A.L."/>
            <person name="Robert-Seilaniantz A."/>
            <person name="Bailey K."/>
            <person name="Holub E."/>
            <person name="Studholme D.J."/>
            <person name="Maclean D."/>
            <person name="Jones J.D."/>
        </authorList>
    </citation>
    <scope>NUCLEOTIDE SEQUENCE</scope>
</reference>
<dbReference type="PROSITE" id="PS51257">
    <property type="entry name" value="PROKAR_LIPOPROTEIN"/>
    <property type="match status" value="1"/>
</dbReference>
<accession>F0WYX0</accession>
<dbReference type="GO" id="GO:0009190">
    <property type="term" value="P:cyclic nucleotide biosynthetic process"/>
    <property type="evidence" value="ECO:0007669"/>
    <property type="project" value="InterPro"/>
</dbReference>
<keyword evidence="1" id="KW-0472">Membrane</keyword>
<sequence length="579" mass="64603">MHFNDRNEWLYAFQICSLSSLLCTFAACIYMQRLKGDILRSSVRFVMLCSLSASTLSSAAAFLFNLSIVLSKRRADTQLEEASTTEPMVLQERSSSNPDSTFLFVLHNVLYILTTCWVLVVAGELFQLASVTIDRGEKSERAVIKKYSVMAVVLLGVVTGASCTATLIEKKTHSHLKLMIAEQACTTIAIVSLTVLLIILKRRGRQFEHLHGVATASPLYHRLKLILLVYIIFTLPFCVLQTKLLLFDQDKAFRVPDTVSHIAIILHYFFGGALAFVMSASQECCFIALRPILPARIKGSARFQDVLDNVLSGHGGIIQYSEHVPIDPPTRPIFVFTDIEGSSELWSKATEGFIDQAQQIHDDILRSNLLLYNGYEITTAGDAFYLAFHSIDDAINYCCAVQVELLKAKWPKSLEGLTTSTQTIRKACLRRTLLFRGLRVRMGVHDANEEAEGKVVIHRHPVTGKTNYMGLSEMIAQEVGDTGNGGQIVVSKRVALWLEENPLTISTCFKCKYLSMRTLTHLDLSLELYEFIPKMLQSRQAIFAACGAQKTLARGSHDHFAISLTDRMTTSDPTIELKS</sequence>
<protein>
    <submittedName>
        <fullName evidence="3">Uncharacterized protein AlNc14C402G11382</fullName>
    </submittedName>
</protein>
<dbReference type="SUPFAM" id="SSF55073">
    <property type="entry name" value="Nucleotide cyclase"/>
    <property type="match status" value="1"/>
</dbReference>
<feature type="transmembrane region" description="Helical" evidence="1">
    <location>
        <begin position="12"/>
        <end position="31"/>
    </location>
</feature>
<dbReference type="GO" id="GO:0035556">
    <property type="term" value="P:intracellular signal transduction"/>
    <property type="evidence" value="ECO:0007669"/>
    <property type="project" value="InterPro"/>
</dbReference>
<evidence type="ECO:0000259" key="2">
    <source>
        <dbReference type="PROSITE" id="PS50125"/>
    </source>
</evidence>
<dbReference type="InterPro" id="IPR029787">
    <property type="entry name" value="Nucleotide_cyclase"/>
</dbReference>
<dbReference type="Gene3D" id="3.30.70.1230">
    <property type="entry name" value="Nucleotide cyclase"/>
    <property type="match status" value="1"/>
</dbReference>
<feature type="transmembrane region" description="Helical" evidence="1">
    <location>
        <begin position="102"/>
        <end position="126"/>
    </location>
</feature>
<dbReference type="PROSITE" id="PS50125">
    <property type="entry name" value="GUANYLATE_CYCLASE_2"/>
    <property type="match status" value="1"/>
</dbReference>
<keyword evidence="1" id="KW-0812">Transmembrane</keyword>
<feature type="transmembrane region" description="Helical" evidence="1">
    <location>
        <begin position="259"/>
        <end position="280"/>
    </location>
</feature>
<evidence type="ECO:0000256" key="1">
    <source>
        <dbReference type="SAM" id="Phobius"/>
    </source>
</evidence>
<feature type="domain" description="Guanylate cyclase" evidence="2">
    <location>
        <begin position="333"/>
        <end position="445"/>
    </location>
</feature>
<organism evidence="3">
    <name type="scientific">Albugo laibachii Nc14</name>
    <dbReference type="NCBI Taxonomy" id="890382"/>
    <lineage>
        <taxon>Eukaryota</taxon>
        <taxon>Sar</taxon>
        <taxon>Stramenopiles</taxon>
        <taxon>Oomycota</taxon>
        <taxon>Peronosporomycetes</taxon>
        <taxon>Albuginales</taxon>
        <taxon>Albuginaceae</taxon>
        <taxon>Albugo</taxon>
    </lineage>
</organism>
<dbReference type="HOGENOM" id="CLU_018845_0_0_1"/>
<dbReference type="EMBL" id="FR824445">
    <property type="protein sequence ID" value="CCA26684.1"/>
    <property type="molecule type" value="Genomic_DNA"/>
</dbReference>
<proteinExistence type="predicted"/>
<dbReference type="InterPro" id="IPR001054">
    <property type="entry name" value="A/G_cyclase"/>
</dbReference>
<reference evidence="3" key="2">
    <citation type="submission" date="2011-02" db="EMBL/GenBank/DDBJ databases">
        <authorList>
            <person name="MacLean D."/>
        </authorList>
    </citation>
    <scope>NUCLEOTIDE SEQUENCE</scope>
</reference>
<dbReference type="Pfam" id="PF00211">
    <property type="entry name" value="Guanylate_cyc"/>
    <property type="match status" value="1"/>
</dbReference>
<feature type="transmembrane region" description="Helical" evidence="1">
    <location>
        <begin position="225"/>
        <end position="247"/>
    </location>
</feature>
<evidence type="ECO:0000313" key="3">
    <source>
        <dbReference type="EMBL" id="CCA26684.1"/>
    </source>
</evidence>
<keyword evidence="1" id="KW-1133">Transmembrane helix</keyword>
<dbReference type="InterPro" id="IPR050697">
    <property type="entry name" value="Adenylyl/Guanylyl_Cyclase_3/4"/>
</dbReference>
<gene>
    <name evidence="3" type="primary">AlNc14C402G11382</name>
    <name evidence="3" type="ORF">ALNC14_128280</name>
</gene>
<feature type="transmembrane region" description="Helical" evidence="1">
    <location>
        <begin position="147"/>
        <end position="168"/>
    </location>
</feature>
<feature type="transmembrane region" description="Helical" evidence="1">
    <location>
        <begin position="180"/>
        <end position="200"/>
    </location>
</feature>
<dbReference type="AlphaFoldDB" id="F0WYX0"/>
<dbReference type="PANTHER" id="PTHR43081:SF1">
    <property type="entry name" value="ADENYLATE CYCLASE, TERMINAL-DIFFERENTIATION SPECIFIC"/>
    <property type="match status" value="1"/>
</dbReference>
<feature type="transmembrane region" description="Helical" evidence="1">
    <location>
        <begin position="43"/>
        <end position="64"/>
    </location>
</feature>